<evidence type="ECO:0000313" key="3">
    <source>
        <dbReference type="Proteomes" id="UP000642284"/>
    </source>
</evidence>
<keyword evidence="3" id="KW-1185">Reference proteome</keyword>
<feature type="region of interest" description="Disordered" evidence="1">
    <location>
        <begin position="1"/>
        <end position="25"/>
    </location>
</feature>
<sequence length="187" mass="21364">MTTVKRYARHSEPDRLVRSPTHRPGLVDPFRAHQRERCTQDPAVPVTQFLAEIRERGCPGSANLLVRYINSGRIEADHAALSPRRVTGRHTTHPDRLDADQRQHRDQLAATCTEMSTLEEQIRSFVQLLAPAQGNAAEQSDWTTRTRAADRPFLHVFTTGLAQRPHPTRQHYGRAEHHLLRQLIPLN</sequence>
<dbReference type="Proteomes" id="UP000642284">
    <property type="component" value="Unassembled WGS sequence"/>
</dbReference>
<gene>
    <name evidence="2" type="ORF">H9Y04_44470</name>
</gene>
<feature type="compositionally biased region" description="Basic and acidic residues" evidence="1">
    <location>
        <begin position="92"/>
        <end position="103"/>
    </location>
</feature>
<evidence type="ECO:0000313" key="2">
    <source>
        <dbReference type="EMBL" id="MBC9719564.1"/>
    </source>
</evidence>
<evidence type="ECO:0000256" key="1">
    <source>
        <dbReference type="SAM" id="MobiDB-lite"/>
    </source>
</evidence>
<reference evidence="2 3" key="1">
    <citation type="submission" date="2020-08" db="EMBL/GenBank/DDBJ databases">
        <title>Genemic of Streptomyces polyaspartic.</title>
        <authorList>
            <person name="Liu W."/>
        </authorList>
    </citation>
    <scope>NUCLEOTIDE SEQUENCE [LARGE SCALE GENOMIC DNA]</scope>
    <source>
        <strain evidence="2 3">TRM66268-LWL</strain>
    </source>
</reference>
<proteinExistence type="predicted"/>
<dbReference type="EMBL" id="JACTVJ010000049">
    <property type="protein sequence ID" value="MBC9719564.1"/>
    <property type="molecule type" value="Genomic_DNA"/>
</dbReference>
<organism evidence="2 3">
    <name type="scientific">Streptomyces polyasparticus</name>
    <dbReference type="NCBI Taxonomy" id="2767826"/>
    <lineage>
        <taxon>Bacteria</taxon>
        <taxon>Bacillati</taxon>
        <taxon>Actinomycetota</taxon>
        <taxon>Actinomycetes</taxon>
        <taxon>Kitasatosporales</taxon>
        <taxon>Streptomycetaceae</taxon>
        <taxon>Streptomyces</taxon>
    </lineage>
</organism>
<name>A0ABR7SXF0_9ACTN</name>
<dbReference type="RefSeq" id="WP_187819968.1">
    <property type="nucleotide sequence ID" value="NZ_JACTVJ010000049.1"/>
</dbReference>
<evidence type="ECO:0008006" key="4">
    <source>
        <dbReference type="Google" id="ProtNLM"/>
    </source>
</evidence>
<feature type="region of interest" description="Disordered" evidence="1">
    <location>
        <begin position="80"/>
        <end position="103"/>
    </location>
</feature>
<comment type="caution">
    <text evidence="2">The sequence shown here is derived from an EMBL/GenBank/DDBJ whole genome shotgun (WGS) entry which is preliminary data.</text>
</comment>
<accession>A0ABR7SXF0</accession>
<protein>
    <recommendedName>
        <fullName evidence="4">Transposase</fullName>
    </recommendedName>
</protein>